<dbReference type="Proteomes" id="UP000007015">
    <property type="component" value="Chromosome 1"/>
</dbReference>
<protein>
    <submittedName>
        <fullName evidence="1">Uncharacterized protein</fullName>
    </submittedName>
</protein>
<keyword evidence="2" id="KW-1185">Reference proteome</keyword>
<gene>
    <name evidence="1" type="ORF">OsI_01522</name>
</gene>
<accession>B8A6P0</accession>
<evidence type="ECO:0000313" key="1">
    <source>
        <dbReference type="EMBL" id="EEC70472.1"/>
    </source>
</evidence>
<name>B8A6P0_ORYSI</name>
<dbReference type="HOGENOM" id="CLU_2835709_0_0_1"/>
<dbReference type="OMA" id="VEIDNSC"/>
<proteinExistence type="predicted"/>
<dbReference type="AlphaFoldDB" id="B8A6P0"/>
<dbReference type="EMBL" id="CM000126">
    <property type="protein sequence ID" value="EEC70472.1"/>
    <property type="molecule type" value="Genomic_DNA"/>
</dbReference>
<organism evidence="1 2">
    <name type="scientific">Oryza sativa subsp. indica</name>
    <name type="common">Rice</name>
    <dbReference type="NCBI Taxonomy" id="39946"/>
    <lineage>
        <taxon>Eukaryota</taxon>
        <taxon>Viridiplantae</taxon>
        <taxon>Streptophyta</taxon>
        <taxon>Embryophyta</taxon>
        <taxon>Tracheophyta</taxon>
        <taxon>Spermatophyta</taxon>
        <taxon>Magnoliopsida</taxon>
        <taxon>Liliopsida</taxon>
        <taxon>Poales</taxon>
        <taxon>Poaceae</taxon>
        <taxon>BOP clade</taxon>
        <taxon>Oryzoideae</taxon>
        <taxon>Oryzeae</taxon>
        <taxon>Oryzinae</taxon>
        <taxon>Oryza</taxon>
        <taxon>Oryza sativa</taxon>
    </lineage>
</organism>
<sequence length="66" mass="7706">MDVSVEDAAEHWKWERKVWDGENTRAKKCGKEMVEIDNSCKVREKPCKVKNVPKYSEQNVLALKNV</sequence>
<dbReference type="Gramene" id="BGIOSGA003325-TA">
    <property type="protein sequence ID" value="BGIOSGA003325-PA"/>
    <property type="gene ID" value="BGIOSGA003325"/>
</dbReference>
<evidence type="ECO:0000313" key="2">
    <source>
        <dbReference type="Proteomes" id="UP000007015"/>
    </source>
</evidence>
<reference evidence="1 2" key="1">
    <citation type="journal article" date="2005" name="PLoS Biol.">
        <title>The genomes of Oryza sativa: a history of duplications.</title>
        <authorList>
            <person name="Yu J."/>
            <person name="Wang J."/>
            <person name="Lin W."/>
            <person name="Li S."/>
            <person name="Li H."/>
            <person name="Zhou J."/>
            <person name="Ni P."/>
            <person name="Dong W."/>
            <person name="Hu S."/>
            <person name="Zeng C."/>
            <person name="Zhang J."/>
            <person name="Zhang Y."/>
            <person name="Li R."/>
            <person name="Xu Z."/>
            <person name="Li S."/>
            <person name="Li X."/>
            <person name="Zheng H."/>
            <person name="Cong L."/>
            <person name="Lin L."/>
            <person name="Yin J."/>
            <person name="Geng J."/>
            <person name="Li G."/>
            <person name="Shi J."/>
            <person name="Liu J."/>
            <person name="Lv H."/>
            <person name="Li J."/>
            <person name="Wang J."/>
            <person name="Deng Y."/>
            <person name="Ran L."/>
            <person name="Shi X."/>
            <person name="Wang X."/>
            <person name="Wu Q."/>
            <person name="Li C."/>
            <person name="Ren X."/>
            <person name="Wang J."/>
            <person name="Wang X."/>
            <person name="Li D."/>
            <person name="Liu D."/>
            <person name="Zhang X."/>
            <person name="Ji Z."/>
            <person name="Zhao W."/>
            <person name="Sun Y."/>
            <person name="Zhang Z."/>
            <person name="Bao J."/>
            <person name="Han Y."/>
            <person name="Dong L."/>
            <person name="Ji J."/>
            <person name="Chen P."/>
            <person name="Wu S."/>
            <person name="Liu J."/>
            <person name="Xiao Y."/>
            <person name="Bu D."/>
            <person name="Tan J."/>
            <person name="Yang L."/>
            <person name="Ye C."/>
            <person name="Zhang J."/>
            <person name="Xu J."/>
            <person name="Zhou Y."/>
            <person name="Yu Y."/>
            <person name="Zhang B."/>
            <person name="Zhuang S."/>
            <person name="Wei H."/>
            <person name="Liu B."/>
            <person name="Lei M."/>
            <person name="Yu H."/>
            <person name="Li Y."/>
            <person name="Xu H."/>
            <person name="Wei S."/>
            <person name="He X."/>
            <person name="Fang L."/>
            <person name="Zhang Z."/>
            <person name="Zhang Y."/>
            <person name="Huang X."/>
            <person name="Su Z."/>
            <person name="Tong W."/>
            <person name="Li J."/>
            <person name="Tong Z."/>
            <person name="Li S."/>
            <person name="Ye J."/>
            <person name="Wang L."/>
            <person name="Fang L."/>
            <person name="Lei T."/>
            <person name="Chen C."/>
            <person name="Chen H."/>
            <person name="Xu Z."/>
            <person name="Li H."/>
            <person name="Huang H."/>
            <person name="Zhang F."/>
            <person name="Xu H."/>
            <person name="Li N."/>
            <person name="Zhao C."/>
            <person name="Li S."/>
            <person name="Dong L."/>
            <person name="Huang Y."/>
            <person name="Li L."/>
            <person name="Xi Y."/>
            <person name="Qi Q."/>
            <person name="Li W."/>
            <person name="Zhang B."/>
            <person name="Hu W."/>
            <person name="Zhang Y."/>
            <person name="Tian X."/>
            <person name="Jiao Y."/>
            <person name="Liang X."/>
            <person name="Jin J."/>
            <person name="Gao L."/>
            <person name="Zheng W."/>
            <person name="Hao B."/>
            <person name="Liu S."/>
            <person name="Wang W."/>
            <person name="Yuan L."/>
            <person name="Cao M."/>
            <person name="McDermott J."/>
            <person name="Samudrala R."/>
            <person name="Wang J."/>
            <person name="Wong G.K."/>
            <person name="Yang H."/>
        </authorList>
    </citation>
    <scope>NUCLEOTIDE SEQUENCE [LARGE SCALE GENOMIC DNA]</scope>
    <source>
        <strain evidence="2">cv. 93-11</strain>
    </source>
</reference>